<dbReference type="InterPro" id="IPR002347">
    <property type="entry name" value="SDR_fam"/>
</dbReference>
<dbReference type="EMBL" id="JAINZZ010000019">
    <property type="protein sequence ID" value="MBY8879404.1"/>
    <property type="molecule type" value="Genomic_DNA"/>
</dbReference>
<dbReference type="PRINTS" id="PR00081">
    <property type="entry name" value="GDHRDH"/>
</dbReference>
<comment type="similarity">
    <text evidence="1">Belongs to the short-chain dehydrogenases/reductases (SDR) family.</text>
</comment>
<dbReference type="InterPro" id="IPR036291">
    <property type="entry name" value="NAD(P)-bd_dom_sf"/>
</dbReference>
<name>A0ABS7QC90_9ACTN</name>
<protein>
    <submittedName>
        <fullName evidence="3">SDR family NAD(P)-dependent oxidoreductase</fullName>
    </submittedName>
</protein>
<evidence type="ECO:0000256" key="2">
    <source>
        <dbReference type="ARBA" id="ARBA00023002"/>
    </source>
</evidence>
<proteinExistence type="inferred from homology"/>
<evidence type="ECO:0000313" key="4">
    <source>
        <dbReference type="Proteomes" id="UP000778578"/>
    </source>
</evidence>
<gene>
    <name evidence="3" type="ORF">K7862_17440</name>
</gene>
<reference evidence="3 4" key="1">
    <citation type="submission" date="2021-08" db="EMBL/GenBank/DDBJ databases">
        <title>WGS of actinomycetes from Thailand.</title>
        <authorList>
            <person name="Thawai C."/>
        </authorList>
    </citation>
    <scope>NUCLEOTIDE SEQUENCE [LARGE SCALE GENOMIC DNA]</scope>
    <source>
        <strain evidence="3 4">PLK6-54</strain>
    </source>
</reference>
<dbReference type="RefSeq" id="WP_222963531.1">
    <property type="nucleotide sequence ID" value="NZ_JAINZZ010000019.1"/>
</dbReference>
<comment type="caution">
    <text evidence="3">The sequence shown here is derived from an EMBL/GenBank/DDBJ whole genome shotgun (WGS) entry which is preliminary data.</text>
</comment>
<keyword evidence="4" id="KW-1185">Reference proteome</keyword>
<dbReference type="Gene3D" id="3.40.50.720">
    <property type="entry name" value="NAD(P)-binding Rossmann-like Domain"/>
    <property type="match status" value="1"/>
</dbReference>
<sequence>MTETARITTPFTRESTAAEVVAGISLSGKRAVVTGGGSGIGVETARALAAAGAEVTLAVRAAQAGEEAARDITATTGNQQVRVALLDLADPASVAAFATAWYGPLDILVGNAGVMAAPETRTPQGWELQFATNHLGHFALARGLHRALALAEDGARVVSVSSAAHLQSPVVFEDIHFDRRPYDPWLAYGQSKTANVLFGVEAGKRWASDGITVNALMPGAIRTNLQRHVSQEELDALRTRAGGGGPQWKTTEQGAATSVLVATSPLLEGVGGRYFEDCQEAAPHEEGGPRRGYAPYAVDPEAAARLWQVSEDMLDGCGWIVEGQG</sequence>
<dbReference type="Proteomes" id="UP000778578">
    <property type="component" value="Unassembled WGS sequence"/>
</dbReference>
<dbReference type="Pfam" id="PF00106">
    <property type="entry name" value="adh_short"/>
    <property type="match status" value="1"/>
</dbReference>
<keyword evidence="2" id="KW-0560">Oxidoreductase</keyword>
<accession>A0ABS7QC90</accession>
<dbReference type="SUPFAM" id="SSF51735">
    <property type="entry name" value="NAD(P)-binding Rossmann-fold domains"/>
    <property type="match status" value="1"/>
</dbReference>
<evidence type="ECO:0000313" key="3">
    <source>
        <dbReference type="EMBL" id="MBY8879404.1"/>
    </source>
</evidence>
<organism evidence="3 4">
    <name type="scientific">Actinacidiphila acidipaludis</name>
    <dbReference type="NCBI Taxonomy" id="2873382"/>
    <lineage>
        <taxon>Bacteria</taxon>
        <taxon>Bacillati</taxon>
        <taxon>Actinomycetota</taxon>
        <taxon>Actinomycetes</taxon>
        <taxon>Kitasatosporales</taxon>
        <taxon>Streptomycetaceae</taxon>
        <taxon>Actinacidiphila</taxon>
    </lineage>
</organism>
<dbReference type="PANTHER" id="PTHR24320">
    <property type="entry name" value="RETINOL DEHYDROGENASE"/>
    <property type="match status" value="1"/>
</dbReference>
<dbReference type="CDD" id="cd05327">
    <property type="entry name" value="retinol-DH_like_SDR_c_like"/>
    <property type="match status" value="1"/>
</dbReference>
<evidence type="ECO:0000256" key="1">
    <source>
        <dbReference type="ARBA" id="ARBA00006484"/>
    </source>
</evidence>
<dbReference type="PANTHER" id="PTHR24320:SF227">
    <property type="entry name" value="RETINOL DEHYDROGENASE 11"/>
    <property type="match status" value="1"/>
</dbReference>